<evidence type="ECO:0000256" key="3">
    <source>
        <dbReference type="ARBA" id="ARBA00022741"/>
    </source>
</evidence>
<proteinExistence type="inferred from homology"/>
<feature type="domain" description="Helicase C-terminal" evidence="14">
    <location>
        <begin position="236"/>
        <end position="382"/>
    </location>
</feature>
<dbReference type="GO" id="GO:0003676">
    <property type="term" value="F:nucleic acid binding"/>
    <property type="evidence" value="ECO:0007669"/>
    <property type="project" value="InterPro"/>
</dbReference>
<keyword evidence="4 11" id="KW-0378">Hydrolase</keyword>
<dbReference type="EMBL" id="FOCT01000009">
    <property type="protein sequence ID" value="SEN94915.1"/>
    <property type="molecule type" value="Genomic_DNA"/>
</dbReference>
<evidence type="ECO:0000259" key="14">
    <source>
        <dbReference type="PROSITE" id="PS51194"/>
    </source>
</evidence>
<comment type="similarity">
    <text evidence="7 11">Belongs to the DEAD box helicase family.</text>
</comment>
<evidence type="ECO:0000256" key="8">
    <source>
        <dbReference type="ARBA" id="ARBA00047984"/>
    </source>
</evidence>
<gene>
    <name evidence="16" type="ORF">SAMN05216404_1093</name>
</gene>
<dbReference type="InterPro" id="IPR014001">
    <property type="entry name" value="Helicase_ATP-bd"/>
</dbReference>
<organism evidence="16 17">
    <name type="scientific">Nitrosospira multiformis</name>
    <dbReference type="NCBI Taxonomy" id="1231"/>
    <lineage>
        <taxon>Bacteria</taxon>
        <taxon>Pseudomonadati</taxon>
        <taxon>Pseudomonadota</taxon>
        <taxon>Betaproteobacteria</taxon>
        <taxon>Nitrosomonadales</taxon>
        <taxon>Nitrosomonadaceae</taxon>
        <taxon>Nitrosospira</taxon>
    </lineage>
</organism>
<dbReference type="GO" id="GO:0042255">
    <property type="term" value="P:ribosome assembly"/>
    <property type="evidence" value="ECO:0007669"/>
    <property type="project" value="UniProtKB-ARBA"/>
</dbReference>
<dbReference type="Proteomes" id="UP000183898">
    <property type="component" value="Unassembled WGS sequence"/>
</dbReference>
<dbReference type="Gene3D" id="3.40.50.300">
    <property type="entry name" value="P-loop containing nucleotide triphosphate hydrolases"/>
    <property type="match status" value="2"/>
</dbReference>
<reference evidence="16 17" key="1">
    <citation type="submission" date="2016-10" db="EMBL/GenBank/DDBJ databases">
        <authorList>
            <person name="de Groot N.N."/>
        </authorList>
    </citation>
    <scope>NUCLEOTIDE SEQUENCE [LARGE SCALE GENOMIC DNA]</scope>
    <source>
        <strain evidence="16 17">Nl18</strain>
    </source>
</reference>
<dbReference type="FunFam" id="3.40.50.300:FF:000468">
    <property type="entry name" value="ATP-dependent RNA helicase RhlE"/>
    <property type="match status" value="1"/>
</dbReference>
<evidence type="ECO:0000256" key="4">
    <source>
        <dbReference type="ARBA" id="ARBA00022801"/>
    </source>
</evidence>
<comment type="catalytic activity">
    <reaction evidence="8">
        <text>ATP + H2O = ADP + phosphate + H(+)</text>
        <dbReference type="Rhea" id="RHEA:13065"/>
        <dbReference type="ChEBI" id="CHEBI:15377"/>
        <dbReference type="ChEBI" id="CHEBI:15378"/>
        <dbReference type="ChEBI" id="CHEBI:30616"/>
        <dbReference type="ChEBI" id="CHEBI:43474"/>
        <dbReference type="ChEBI" id="CHEBI:456216"/>
        <dbReference type="EC" id="3.6.4.13"/>
    </reaction>
</comment>
<keyword evidence="5 11" id="KW-0347">Helicase</keyword>
<feature type="region of interest" description="Disordered" evidence="12">
    <location>
        <begin position="378"/>
        <end position="518"/>
    </location>
</feature>
<evidence type="ECO:0000256" key="11">
    <source>
        <dbReference type="RuleBase" id="RU000492"/>
    </source>
</evidence>
<feature type="compositionally biased region" description="Basic and acidic residues" evidence="12">
    <location>
        <begin position="472"/>
        <end position="493"/>
    </location>
</feature>
<dbReference type="InterPro" id="IPR001650">
    <property type="entry name" value="Helicase_C-like"/>
</dbReference>
<dbReference type="InterPro" id="IPR014014">
    <property type="entry name" value="RNA_helicase_DEAD_Q_motif"/>
</dbReference>
<accession>A0A1H8KPV0</accession>
<dbReference type="InterPro" id="IPR050079">
    <property type="entry name" value="DEAD_box_RNA_helicase"/>
</dbReference>
<keyword evidence="6 11" id="KW-0067">ATP-binding</keyword>
<evidence type="ECO:0000256" key="7">
    <source>
        <dbReference type="ARBA" id="ARBA00038437"/>
    </source>
</evidence>
<evidence type="ECO:0000256" key="1">
    <source>
        <dbReference type="ARBA" id="ARBA00012552"/>
    </source>
</evidence>
<feature type="domain" description="DEAD-box RNA helicase Q" evidence="15">
    <location>
        <begin position="1"/>
        <end position="29"/>
    </location>
</feature>
<feature type="compositionally biased region" description="Polar residues" evidence="12">
    <location>
        <begin position="461"/>
        <end position="471"/>
    </location>
</feature>
<evidence type="ECO:0000313" key="17">
    <source>
        <dbReference type="Proteomes" id="UP000183898"/>
    </source>
</evidence>
<dbReference type="PANTHER" id="PTHR47959:SF13">
    <property type="entry name" value="ATP-DEPENDENT RNA HELICASE RHLE"/>
    <property type="match status" value="1"/>
</dbReference>
<dbReference type="CDD" id="cd00268">
    <property type="entry name" value="DEADc"/>
    <property type="match status" value="1"/>
</dbReference>
<evidence type="ECO:0000256" key="2">
    <source>
        <dbReference type="ARBA" id="ARBA00022490"/>
    </source>
</evidence>
<dbReference type="InterPro" id="IPR000629">
    <property type="entry name" value="RNA-helicase_DEAD-box_CS"/>
</dbReference>
<dbReference type="InterPro" id="IPR027417">
    <property type="entry name" value="P-loop_NTPase"/>
</dbReference>
<dbReference type="Pfam" id="PF00270">
    <property type="entry name" value="DEAD"/>
    <property type="match status" value="1"/>
</dbReference>
<dbReference type="PROSITE" id="PS51194">
    <property type="entry name" value="HELICASE_CTER"/>
    <property type="match status" value="1"/>
</dbReference>
<feature type="compositionally biased region" description="Basic and acidic residues" evidence="12">
    <location>
        <begin position="394"/>
        <end position="408"/>
    </location>
</feature>
<dbReference type="PROSITE" id="PS51195">
    <property type="entry name" value="Q_MOTIF"/>
    <property type="match status" value="1"/>
</dbReference>
<dbReference type="RefSeq" id="WP_074747076.1">
    <property type="nucleotide sequence ID" value="NZ_FOCT01000009.1"/>
</dbReference>
<evidence type="ECO:0000259" key="15">
    <source>
        <dbReference type="PROSITE" id="PS51195"/>
    </source>
</evidence>
<evidence type="ECO:0000256" key="10">
    <source>
        <dbReference type="PROSITE-ProRule" id="PRU00552"/>
    </source>
</evidence>
<dbReference type="SMART" id="SM00487">
    <property type="entry name" value="DEXDc"/>
    <property type="match status" value="1"/>
</dbReference>
<dbReference type="Pfam" id="PF00271">
    <property type="entry name" value="Helicase_C"/>
    <property type="match status" value="1"/>
</dbReference>
<dbReference type="InterPro" id="IPR044742">
    <property type="entry name" value="DEAD/DEAH_RhlB"/>
</dbReference>
<evidence type="ECO:0000256" key="5">
    <source>
        <dbReference type="ARBA" id="ARBA00022806"/>
    </source>
</evidence>
<dbReference type="GO" id="GO:0005524">
    <property type="term" value="F:ATP binding"/>
    <property type="evidence" value="ECO:0007669"/>
    <property type="project" value="UniProtKB-KW"/>
</dbReference>
<evidence type="ECO:0000256" key="6">
    <source>
        <dbReference type="ARBA" id="ARBA00022840"/>
    </source>
</evidence>
<keyword evidence="3 11" id="KW-0547">Nucleotide-binding</keyword>
<evidence type="ECO:0000256" key="12">
    <source>
        <dbReference type="SAM" id="MobiDB-lite"/>
    </source>
</evidence>
<dbReference type="FunFam" id="3.40.50.300:FF:000108">
    <property type="entry name" value="ATP-dependent RNA helicase RhlE"/>
    <property type="match status" value="1"/>
</dbReference>
<evidence type="ECO:0000259" key="13">
    <source>
        <dbReference type="PROSITE" id="PS51192"/>
    </source>
</evidence>
<dbReference type="PROSITE" id="PS00039">
    <property type="entry name" value="DEAD_ATP_HELICASE"/>
    <property type="match status" value="1"/>
</dbReference>
<feature type="short sequence motif" description="Q motif" evidence="10">
    <location>
        <begin position="1"/>
        <end position="29"/>
    </location>
</feature>
<dbReference type="SUPFAM" id="SSF52540">
    <property type="entry name" value="P-loop containing nucleoside triphosphate hydrolases"/>
    <property type="match status" value="1"/>
</dbReference>
<dbReference type="PROSITE" id="PS51192">
    <property type="entry name" value="HELICASE_ATP_BIND_1"/>
    <property type="match status" value="1"/>
</dbReference>
<dbReference type="SMART" id="SM00490">
    <property type="entry name" value="HELICc"/>
    <property type="match status" value="1"/>
</dbReference>
<dbReference type="GO" id="GO:0016787">
    <property type="term" value="F:hydrolase activity"/>
    <property type="evidence" value="ECO:0007669"/>
    <property type="project" value="UniProtKB-KW"/>
</dbReference>
<sequence>MSFTELNLAPEILRAIADQGYTDPTPIQTQAIPRILEGRDIMGAAQTGTGKTASFTLPMLNLLQSGANTSASPARHPIRTLILVPTRELAIQVHESVKTYGKYLPLRYAAVYGGVDMEPQARELRAGVEILVATPGRLLDHVQQKAINLSKVEILILDEADRMLDMGFLPDIKRILALLPSQRQSLMFSATFSDEIKKLAGKLLREPVLVEVAKRNTITELITHVVHPVVRERKRELLAHLIKSQDLKQVLVFARTKHGASRLAHQLERDHISAAAIHGDKTQPQRTEALTKFKQGEVRVLVATDVAARGLDIEELPHVVNFELPTNPEDYVHRIGRTGRAGTRGDAVSLVCEDEAELLKGIEKLLKFKLESKVVPGFEPETPVAQGEAATSHGRIDHRSDQSTEKKSAGSQPRGLQPRKLEQANSVMSLNGTKGKNARSSKEYAGSRKTGKLPEDPLFTQPYTPGTFSGESSDRTSAKSETSLPEKRFDYFAHKQQKKPVPALFMPPRSQSKQEQEG</sequence>
<dbReference type="InterPro" id="IPR011545">
    <property type="entry name" value="DEAD/DEAH_box_helicase_dom"/>
</dbReference>
<dbReference type="GO" id="GO:0003724">
    <property type="term" value="F:RNA helicase activity"/>
    <property type="evidence" value="ECO:0007669"/>
    <property type="project" value="UniProtKB-EC"/>
</dbReference>
<dbReference type="GO" id="GO:0009266">
    <property type="term" value="P:response to temperature stimulus"/>
    <property type="evidence" value="ECO:0007669"/>
    <property type="project" value="UniProtKB-ARBA"/>
</dbReference>
<protein>
    <recommendedName>
        <fullName evidence="9">DEAD-box ATP-dependent RNA helicase RhpA</fullName>
        <ecNumber evidence="1">3.6.4.13</ecNumber>
    </recommendedName>
</protein>
<dbReference type="PANTHER" id="PTHR47959">
    <property type="entry name" value="ATP-DEPENDENT RNA HELICASE RHLE-RELATED"/>
    <property type="match status" value="1"/>
</dbReference>
<keyword evidence="2" id="KW-0963">Cytoplasm</keyword>
<feature type="domain" description="Helicase ATP-binding" evidence="13">
    <location>
        <begin position="32"/>
        <end position="210"/>
    </location>
</feature>
<dbReference type="AlphaFoldDB" id="A0A1H8KPV0"/>
<feature type="compositionally biased region" description="Polar residues" evidence="12">
    <location>
        <begin position="423"/>
        <end position="434"/>
    </location>
</feature>
<dbReference type="EC" id="3.6.4.13" evidence="1"/>
<dbReference type="GO" id="GO:0005829">
    <property type="term" value="C:cytosol"/>
    <property type="evidence" value="ECO:0007669"/>
    <property type="project" value="TreeGrafter"/>
</dbReference>
<evidence type="ECO:0000256" key="9">
    <source>
        <dbReference type="ARBA" id="ARBA00074363"/>
    </source>
</evidence>
<name>A0A1H8KPV0_9PROT</name>
<evidence type="ECO:0000313" key="16">
    <source>
        <dbReference type="EMBL" id="SEN94915.1"/>
    </source>
</evidence>
<dbReference type="CDD" id="cd18787">
    <property type="entry name" value="SF2_C_DEAD"/>
    <property type="match status" value="1"/>
</dbReference>